<evidence type="ECO:0000256" key="2">
    <source>
        <dbReference type="ARBA" id="ARBA00022555"/>
    </source>
</evidence>
<keyword evidence="6 8" id="KW-0699">rRNA-binding</keyword>
<feature type="region of interest" description="Disordered" evidence="9">
    <location>
        <begin position="1"/>
        <end position="22"/>
    </location>
</feature>
<organism evidence="10 11">
    <name type="scientific">Candidatus Wolfebacteria bacterium GW2011_GWC1_43_10</name>
    <dbReference type="NCBI Taxonomy" id="1619011"/>
    <lineage>
        <taxon>Bacteria</taxon>
        <taxon>Candidatus Wolfeibacteriota</taxon>
    </lineage>
</organism>
<dbReference type="HAMAP" id="MF_01342">
    <property type="entry name" value="Ribosomal_uL16"/>
    <property type="match status" value="1"/>
</dbReference>
<comment type="function">
    <text evidence="6 8">Binds 23S rRNA and is also seen to make contacts with the A and possibly P site tRNAs.</text>
</comment>
<dbReference type="InterPro" id="IPR000114">
    <property type="entry name" value="Ribosomal_uL16_bact-type"/>
</dbReference>
<dbReference type="InterPro" id="IPR047873">
    <property type="entry name" value="Ribosomal_uL16"/>
</dbReference>
<dbReference type="PRINTS" id="PR00060">
    <property type="entry name" value="RIBOSOMALL16"/>
</dbReference>
<comment type="caution">
    <text evidence="10">The sequence shown here is derived from an EMBL/GenBank/DDBJ whole genome shotgun (WGS) entry which is preliminary data.</text>
</comment>
<keyword evidence="3 6" id="KW-0689">Ribosomal protein</keyword>
<dbReference type="AlphaFoldDB" id="A0A0G1C7Z7"/>
<evidence type="ECO:0000313" key="10">
    <source>
        <dbReference type="EMBL" id="KKS81780.1"/>
    </source>
</evidence>
<dbReference type="Pfam" id="PF00252">
    <property type="entry name" value="Ribosomal_L16"/>
    <property type="match status" value="1"/>
</dbReference>
<dbReference type="GO" id="GO:0000049">
    <property type="term" value="F:tRNA binding"/>
    <property type="evidence" value="ECO:0007669"/>
    <property type="project" value="UniProtKB-KW"/>
</dbReference>
<dbReference type="GO" id="GO:0006412">
    <property type="term" value="P:translation"/>
    <property type="evidence" value="ECO:0007669"/>
    <property type="project" value="UniProtKB-UniRule"/>
</dbReference>
<dbReference type="FunFam" id="3.90.1170.10:FF:000001">
    <property type="entry name" value="50S ribosomal protein L16"/>
    <property type="match status" value="1"/>
</dbReference>
<reference evidence="10 11" key="1">
    <citation type="journal article" date="2015" name="Nature">
        <title>rRNA introns, odd ribosomes, and small enigmatic genomes across a large radiation of phyla.</title>
        <authorList>
            <person name="Brown C.T."/>
            <person name="Hug L.A."/>
            <person name="Thomas B.C."/>
            <person name="Sharon I."/>
            <person name="Castelle C.J."/>
            <person name="Singh A."/>
            <person name="Wilkins M.J."/>
            <person name="Williams K.H."/>
            <person name="Banfield J.F."/>
        </authorList>
    </citation>
    <scope>NUCLEOTIDE SEQUENCE [LARGE SCALE GENOMIC DNA]</scope>
</reference>
<evidence type="ECO:0000256" key="3">
    <source>
        <dbReference type="ARBA" id="ARBA00022980"/>
    </source>
</evidence>
<dbReference type="InterPro" id="IPR036920">
    <property type="entry name" value="Ribosomal_uL16_sf"/>
</dbReference>
<comment type="subunit">
    <text evidence="6 8">Part of the 50S ribosomal subunit.</text>
</comment>
<evidence type="ECO:0000256" key="9">
    <source>
        <dbReference type="SAM" id="MobiDB-lite"/>
    </source>
</evidence>
<comment type="similarity">
    <text evidence="1 6 7">Belongs to the universal ribosomal protein uL16 family.</text>
</comment>
<dbReference type="InterPro" id="IPR020798">
    <property type="entry name" value="Ribosomal_uL16_CS"/>
</dbReference>
<keyword evidence="6 8" id="KW-0694">RNA-binding</keyword>
<dbReference type="InterPro" id="IPR016180">
    <property type="entry name" value="Ribosomal_uL16_dom"/>
</dbReference>
<name>A0A0G1C7Z7_9BACT</name>
<keyword evidence="4 6" id="KW-0687">Ribonucleoprotein</keyword>
<feature type="compositionally biased region" description="Basic residues" evidence="9">
    <location>
        <begin position="1"/>
        <end position="19"/>
    </location>
</feature>
<dbReference type="EMBL" id="LCFA01000016">
    <property type="protein sequence ID" value="KKS81780.1"/>
    <property type="molecule type" value="Genomic_DNA"/>
</dbReference>
<keyword evidence="2 6" id="KW-0820">tRNA-binding</keyword>
<sequence>MLQPKKTKHRKWQKGRSRKRMVETRGTKLSFGNFGLQSLSASYVNSKQIEAARKAISHFTKRGGKVWIRIFPDKPITQRPPELTMGGGKGAVDHYVFPVKPGRVIFEVDGLPPQQAREALAKAAHKLPVRTRVIEK</sequence>
<evidence type="ECO:0000256" key="1">
    <source>
        <dbReference type="ARBA" id="ARBA00008931"/>
    </source>
</evidence>
<dbReference type="PANTHER" id="PTHR12220:SF13">
    <property type="entry name" value="LARGE RIBOSOMAL SUBUNIT PROTEIN UL16M"/>
    <property type="match status" value="1"/>
</dbReference>
<evidence type="ECO:0000313" key="11">
    <source>
        <dbReference type="Proteomes" id="UP000034810"/>
    </source>
</evidence>
<accession>A0A0G1C7Z7</accession>
<gene>
    <name evidence="6" type="primary">rplP</name>
    <name evidence="10" type="ORF">UV58_C0016G0011</name>
</gene>
<dbReference type="Proteomes" id="UP000034810">
    <property type="component" value="Unassembled WGS sequence"/>
</dbReference>
<dbReference type="NCBIfam" id="TIGR01164">
    <property type="entry name" value="rplP_bact"/>
    <property type="match status" value="1"/>
</dbReference>
<dbReference type="CDD" id="cd01433">
    <property type="entry name" value="Ribosomal_L16_L10e"/>
    <property type="match status" value="1"/>
</dbReference>
<proteinExistence type="inferred from homology"/>
<protein>
    <recommendedName>
        <fullName evidence="5 6">Large ribosomal subunit protein uL16</fullName>
    </recommendedName>
</protein>
<dbReference type="GO" id="GO:0003735">
    <property type="term" value="F:structural constituent of ribosome"/>
    <property type="evidence" value="ECO:0007669"/>
    <property type="project" value="InterPro"/>
</dbReference>
<dbReference type="GO" id="GO:0019843">
    <property type="term" value="F:rRNA binding"/>
    <property type="evidence" value="ECO:0007669"/>
    <property type="project" value="UniProtKB-UniRule"/>
</dbReference>
<dbReference type="PANTHER" id="PTHR12220">
    <property type="entry name" value="50S/60S RIBOSOMAL PROTEIN L16"/>
    <property type="match status" value="1"/>
</dbReference>
<dbReference type="GO" id="GO:1990904">
    <property type="term" value="C:ribonucleoprotein complex"/>
    <property type="evidence" value="ECO:0007669"/>
    <property type="project" value="UniProtKB-KW"/>
</dbReference>
<evidence type="ECO:0000256" key="5">
    <source>
        <dbReference type="ARBA" id="ARBA00035198"/>
    </source>
</evidence>
<dbReference type="GO" id="GO:0005840">
    <property type="term" value="C:ribosome"/>
    <property type="evidence" value="ECO:0007669"/>
    <property type="project" value="UniProtKB-KW"/>
</dbReference>
<evidence type="ECO:0000256" key="4">
    <source>
        <dbReference type="ARBA" id="ARBA00023274"/>
    </source>
</evidence>
<dbReference type="PATRIC" id="fig|1619011.3.peg.617"/>
<dbReference type="SUPFAM" id="SSF54686">
    <property type="entry name" value="Ribosomal protein L16p/L10e"/>
    <property type="match status" value="1"/>
</dbReference>
<dbReference type="Gene3D" id="3.90.1170.10">
    <property type="entry name" value="Ribosomal protein L10e/L16"/>
    <property type="match status" value="1"/>
</dbReference>
<evidence type="ECO:0000256" key="7">
    <source>
        <dbReference type="RuleBase" id="RU004413"/>
    </source>
</evidence>
<evidence type="ECO:0000256" key="8">
    <source>
        <dbReference type="RuleBase" id="RU004414"/>
    </source>
</evidence>
<evidence type="ECO:0000256" key="6">
    <source>
        <dbReference type="HAMAP-Rule" id="MF_01342"/>
    </source>
</evidence>
<dbReference type="PROSITE" id="PS00586">
    <property type="entry name" value="RIBOSOMAL_L16_1"/>
    <property type="match status" value="1"/>
</dbReference>